<evidence type="ECO:0000313" key="2">
    <source>
        <dbReference type="EMBL" id="KAG9187213.1"/>
    </source>
</evidence>
<comment type="caution">
    <text evidence="2">The sequence shown here is derived from an EMBL/GenBank/DDBJ whole genome shotgun (WGS) entry which is preliminary data.</text>
</comment>
<feature type="compositionally biased region" description="Low complexity" evidence="1">
    <location>
        <begin position="372"/>
        <end position="389"/>
    </location>
</feature>
<dbReference type="PANTHER" id="PTHR42085:SF1">
    <property type="entry name" value="F-BOX DOMAIN-CONTAINING PROTEIN"/>
    <property type="match status" value="1"/>
</dbReference>
<feature type="compositionally biased region" description="Pro residues" evidence="1">
    <location>
        <begin position="255"/>
        <end position="266"/>
    </location>
</feature>
<dbReference type="EMBL" id="JAANER010000007">
    <property type="protein sequence ID" value="KAG9187213.1"/>
    <property type="molecule type" value="Genomic_DNA"/>
</dbReference>
<proteinExistence type="predicted"/>
<dbReference type="Proteomes" id="UP001199106">
    <property type="component" value="Unassembled WGS sequence"/>
</dbReference>
<dbReference type="PANTHER" id="PTHR42085">
    <property type="entry name" value="F-BOX DOMAIN-CONTAINING PROTEIN"/>
    <property type="match status" value="1"/>
</dbReference>
<dbReference type="InterPro" id="IPR038883">
    <property type="entry name" value="AN11006-like"/>
</dbReference>
<keyword evidence="3" id="KW-1185">Reference proteome</keyword>
<evidence type="ECO:0000313" key="3">
    <source>
        <dbReference type="Proteomes" id="UP001199106"/>
    </source>
</evidence>
<reference evidence="2" key="1">
    <citation type="submission" date="2021-07" db="EMBL/GenBank/DDBJ databases">
        <title>Genome Resource of American Ginseng Black Spot Pathogen Alternaria panax.</title>
        <authorList>
            <person name="Qiu C."/>
            <person name="Wang W."/>
            <person name="Liu Z."/>
        </authorList>
    </citation>
    <scope>NUCLEOTIDE SEQUENCE</scope>
    <source>
        <strain evidence="2">BNCC115425</strain>
    </source>
</reference>
<feature type="compositionally biased region" description="Polar residues" evidence="1">
    <location>
        <begin position="311"/>
        <end position="321"/>
    </location>
</feature>
<gene>
    <name evidence="2" type="ORF">G6011_05084</name>
</gene>
<feature type="region of interest" description="Disordered" evidence="1">
    <location>
        <begin position="355"/>
        <end position="389"/>
    </location>
</feature>
<name>A0AAD4I676_9PLEO</name>
<protein>
    <submittedName>
        <fullName evidence="2">Uncharacterized protein</fullName>
    </submittedName>
</protein>
<sequence length="466" mass="50765">MIDAPPQSPSRPARLRNALHSAAFPTPTASHAQTRDIQPDPSFSLLLSLPRELRDRVYTYALVSSNPFLWPATAPESFPNKPRSVNAKLLCTNKQVHDEAVDILYSQNKFLFTHPSDCNIFRVVSSPASVNIQSVYFRIKDKDLGLWTAYLGSKKEERSLRRDLPKLRNLWVFLRLTMCPHFISRILTEPHFVGPAGGVQGGAGGGAHAAQNGMGQQLHALQQQVQNAVNQVFVNTQIVGGTGSHAHAAGNAHQIPPPPPPAPAMPFPQFMQGGLGGHVHQHHQALPLPHPHGQHNHPPNPSPLAQHLQHGETNVPASSIANGPGPHRLFSSFIRSNRFRVVVESLCLQLSDVLNPKPAATSTPTEPLELKSSSSKSSTTTTATIDSTSSTSTTEIKVVCISTPGKRQVERLLSTFPEELVLDPVTQDARTRFRRMNGVEVSLEFNGLCSTHAEMVGAGEVIIPWD</sequence>
<feature type="region of interest" description="Disordered" evidence="1">
    <location>
        <begin position="244"/>
        <end position="323"/>
    </location>
</feature>
<organism evidence="2 3">
    <name type="scientific">Alternaria panax</name>
    <dbReference type="NCBI Taxonomy" id="48097"/>
    <lineage>
        <taxon>Eukaryota</taxon>
        <taxon>Fungi</taxon>
        <taxon>Dikarya</taxon>
        <taxon>Ascomycota</taxon>
        <taxon>Pezizomycotina</taxon>
        <taxon>Dothideomycetes</taxon>
        <taxon>Pleosporomycetidae</taxon>
        <taxon>Pleosporales</taxon>
        <taxon>Pleosporineae</taxon>
        <taxon>Pleosporaceae</taxon>
        <taxon>Alternaria</taxon>
        <taxon>Alternaria sect. Panax</taxon>
    </lineage>
</organism>
<accession>A0AAD4I676</accession>
<evidence type="ECO:0000256" key="1">
    <source>
        <dbReference type="SAM" id="MobiDB-lite"/>
    </source>
</evidence>
<dbReference type="AlphaFoldDB" id="A0AAD4I676"/>